<dbReference type="InterPro" id="IPR004391">
    <property type="entry name" value="Glu_race"/>
</dbReference>
<evidence type="ECO:0000313" key="9">
    <source>
        <dbReference type="Proteomes" id="UP000623172"/>
    </source>
</evidence>
<dbReference type="PROSITE" id="PS00924">
    <property type="entry name" value="ASP_GLU_RACEMASE_2"/>
    <property type="match status" value="1"/>
</dbReference>
<sequence length="256" mass="28381">MDQRNLPIGVMDSGSGGISVLREAVKVLPRESFIYYGDHGNAPYGVKEPEEIRALTWKVVSFLRERGIKALLVACNTASSAALEMLRSRLEIPVLGMEPAVKPALSRHEDGVVVVMATQATLEQERFHHMLDSFHNPEWVVPLPCVGLMELVEGGHFRDRTIREYLTGLFAPFGGRRIEAVVLGCTHYPFVKEAIRDILGDVTLVDGNEGTVHHLKHVLESRGLDTSRRTAGTVEYHSSSADPDTLAFLKRLMETP</sequence>
<evidence type="ECO:0000313" key="8">
    <source>
        <dbReference type="EMBL" id="MBC8531015.1"/>
    </source>
</evidence>
<keyword evidence="6 7" id="KW-0961">Cell wall biogenesis/degradation</keyword>
<evidence type="ECO:0000256" key="6">
    <source>
        <dbReference type="ARBA" id="ARBA00023316"/>
    </source>
</evidence>
<evidence type="ECO:0000256" key="4">
    <source>
        <dbReference type="ARBA" id="ARBA00022984"/>
    </source>
</evidence>
<dbReference type="RefSeq" id="WP_249315080.1">
    <property type="nucleotide sequence ID" value="NZ_JACRSR010000001.1"/>
</dbReference>
<dbReference type="GO" id="GO:0071555">
    <property type="term" value="P:cell wall organization"/>
    <property type="evidence" value="ECO:0007669"/>
    <property type="project" value="UniProtKB-KW"/>
</dbReference>
<feature type="binding site" evidence="7">
    <location>
        <begin position="186"/>
        <end position="187"/>
    </location>
    <ligand>
        <name>substrate</name>
    </ligand>
</feature>
<keyword evidence="4 7" id="KW-0573">Peptidoglycan synthesis</keyword>
<gene>
    <name evidence="7 8" type="primary">murI</name>
    <name evidence="8" type="ORF">H8696_04045</name>
</gene>
<dbReference type="AlphaFoldDB" id="A0A926D601"/>
<comment type="catalytic activity">
    <reaction evidence="1 7">
        <text>L-glutamate = D-glutamate</text>
        <dbReference type="Rhea" id="RHEA:12813"/>
        <dbReference type="ChEBI" id="CHEBI:29985"/>
        <dbReference type="ChEBI" id="CHEBI:29986"/>
        <dbReference type="EC" id="5.1.1.3"/>
    </reaction>
</comment>
<feature type="active site" description="Proton donor/acceptor" evidence="7">
    <location>
        <position position="185"/>
    </location>
</feature>
<comment type="caution">
    <text evidence="8">The sequence shown here is derived from an EMBL/GenBank/DDBJ whole genome shotgun (WGS) entry which is preliminary data.</text>
</comment>
<dbReference type="GO" id="GO:0008881">
    <property type="term" value="F:glutamate racemase activity"/>
    <property type="evidence" value="ECO:0007669"/>
    <property type="project" value="UniProtKB-UniRule"/>
</dbReference>
<dbReference type="NCBIfam" id="TIGR00067">
    <property type="entry name" value="glut_race"/>
    <property type="match status" value="1"/>
</dbReference>
<dbReference type="InterPro" id="IPR015942">
    <property type="entry name" value="Asp/Glu/hydantoin_racemase"/>
</dbReference>
<protein>
    <recommendedName>
        <fullName evidence="2 7">Glutamate racemase</fullName>
        <ecNumber evidence="2 7">5.1.1.3</ecNumber>
    </recommendedName>
</protein>
<dbReference type="PANTHER" id="PTHR21198:SF3">
    <property type="entry name" value="GLUTAMATE RACEMASE"/>
    <property type="match status" value="1"/>
</dbReference>
<feature type="binding site" evidence="7">
    <location>
        <begin position="12"/>
        <end position="13"/>
    </location>
    <ligand>
        <name>substrate</name>
    </ligand>
</feature>
<evidence type="ECO:0000256" key="7">
    <source>
        <dbReference type="HAMAP-Rule" id="MF_00258"/>
    </source>
</evidence>
<feature type="active site" description="Proton donor/acceptor" evidence="7">
    <location>
        <position position="75"/>
    </location>
</feature>
<keyword evidence="3 7" id="KW-0133">Cell shape</keyword>
<dbReference type="InterPro" id="IPR033134">
    <property type="entry name" value="Asp/Glu_racemase_AS_2"/>
</dbReference>
<feature type="binding site" evidence="7">
    <location>
        <begin position="76"/>
        <end position="77"/>
    </location>
    <ligand>
        <name>substrate</name>
    </ligand>
</feature>
<evidence type="ECO:0000256" key="5">
    <source>
        <dbReference type="ARBA" id="ARBA00023235"/>
    </source>
</evidence>
<accession>A0A926D601</accession>
<organism evidence="8 9">
    <name type="scientific">Gehongia tenuis</name>
    <dbReference type="NCBI Taxonomy" id="2763655"/>
    <lineage>
        <taxon>Bacteria</taxon>
        <taxon>Bacillati</taxon>
        <taxon>Bacillota</taxon>
        <taxon>Clostridia</taxon>
        <taxon>Christensenellales</taxon>
        <taxon>Christensenellaceae</taxon>
        <taxon>Gehongia</taxon>
    </lineage>
</organism>
<dbReference type="Proteomes" id="UP000623172">
    <property type="component" value="Unassembled WGS sequence"/>
</dbReference>
<keyword evidence="9" id="KW-1185">Reference proteome</keyword>
<dbReference type="EMBL" id="JACRSR010000001">
    <property type="protein sequence ID" value="MBC8531015.1"/>
    <property type="molecule type" value="Genomic_DNA"/>
</dbReference>
<dbReference type="HAMAP" id="MF_00258">
    <property type="entry name" value="Glu_racemase"/>
    <property type="match status" value="1"/>
</dbReference>
<dbReference type="GO" id="GO:0008360">
    <property type="term" value="P:regulation of cell shape"/>
    <property type="evidence" value="ECO:0007669"/>
    <property type="project" value="UniProtKB-KW"/>
</dbReference>
<dbReference type="GO" id="GO:0009252">
    <property type="term" value="P:peptidoglycan biosynthetic process"/>
    <property type="evidence" value="ECO:0007669"/>
    <property type="project" value="UniProtKB-UniRule"/>
</dbReference>
<keyword evidence="5 7" id="KW-0413">Isomerase</keyword>
<dbReference type="SUPFAM" id="SSF53681">
    <property type="entry name" value="Aspartate/glutamate racemase"/>
    <property type="match status" value="2"/>
</dbReference>
<dbReference type="PANTHER" id="PTHR21198">
    <property type="entry name" value="GLUTAMATE RACEMASE"/>
    <property type="match status" value="1"/>
</dbReference>
<comment type="similarity">
    <text evidence="7">Belongs to the aspartate/glutamate racemases family.</text>
</comment>
<dbReference type="Gene3D" id="3.40.50.1860">
    <property type="match status" value="2"/>
</dbReference>
<comment type="pathway">
    <text evidence="7">Cell wall biogenesis; peptidoglycan biosynthesis.</text>
</comment>
<feature type="binding site" evidence="7">
    <location>
        <begin position="44"/>
        <end position="45"/>
    </location>
    <ligand>
        <name>substrate</name>
    </ligand>
</feature>
<proteinExistence type="inferred from homology"/>
<reference evidence="8" key="1">
    <citation type="submission" date="2020-08" db="EMBL/GenBank/DDBJ databases">
        <title>Genome public.</title>
        <authorList>
            <person name="Liu C."/>
            <person name="Sun Q."/>
        </authorList>
    </citation>
    <scope>NUCLEOTIDE SEQUENCE</scope>
    <source>
        <strain evidence="8">NSJ-53</strain>
    </source>
</reference>
<evidence type="ECO:0000256" key="1">
    <source>
        <dbReference type="ARBA" id="ARBA00001602"/>
    </source>
</evidence>
<evidence type="ECO:0000256" key="2">
    <source>
        <dbReference type="ARBA" id="ARBA00013090"/>
    </source>
</evidence>
<dbReference type="Pfam" id="PF01177">
    <property type="entry name" value="Asp_Glu_race"/>
    <property type="match status" value="1"/>
</dbReference>
<name>A0A926D601_9FIRM</name>
<dbReference type="InterPro" id="IPR001920">
    <property type="entry name" value="Asp/Glu_race"/>
</dbReference>
<evidence type="ECO:0000256" key="3">
    <source>
        <dbReference type="ARBA" id="ARBA00022960"/>
    </source>
</evidence>
<dbReference type="EC" id="5.1.1.3" evidence="2 7"/>
<comment type="function">
    <text evidence="7">Provides the (R)-glutamate required for cell wall biosynthesis.</text>
</comment>